<evidence type="ECO:0000313" key="1">
    <source>
        <dbReference type="EMBL" id="KAH9295369.1"/>
    </source>
</evidence>
<comment type="caution">
    <text evidence="1">The sequence shown here is derived from an EMBL/GenBank/DDBJ whole genome shotgun (WGS) entry which is preliminary data.</text>
</comment>
<proteinExistence type="predicted"/>
<dbReference type="EMBL" id="JAHRHJ020000011">
    <property type="protein sequence ID" value="KAH9295369.1"/>
    <property type="molecule type" value="Genomic_DNA"/>
</dbReference>
<organism evidence="1 2">
    <name type="scientific">Taxus chinensis</name>
    <name type="common">Chinese yew</name>
    <name type="synonym">Taxus wallichiana var. chinensis</name>
    <dbReference type="NCBI Taxonomy" id="29808"/>
    <lineage>
        <taxon>Eukaryota</taxon>
        <taxon>Viridiplantae</taxon>
        <taxon>Streptophyta</taxon>
        <taxon>Embryophyta</taxon>
        <taxon>Tracheophyta</taxon>
        <taxon>Spermatophyta</taxon>
        <taxon>Pinopsida</taxon>
        <taxon>Pinidae</taxon>
        <taxon>Conifers II</taxon>
        <taxon>Cupressales</taxon>
        <taxon>Taxaceae</taxon>
        <taxon>Taxus</taxon>
    </lineage>
</organism>
<accession>A0AA38CCY0</accession>
<protein>
    <submittedName>
        <fullName evidence="1">Uncharacterized protein</fullName>
    </submittedName>
</protein>
<sequence>MLSSFSVIPRNEIKSPTYTSTITILNYRCNDVCDDEISLEMGMRHCIISSLLPMLPYAISLCKLLHFINRTFLRSPIHVQGDVVLITGASSGIGQVAKQTAGSGKGLQAAQNGNRQVVGLRSGMRQVIGMASVQGRRTQRKSISETPTVDFIFISRQQGSVAAQKMESNRFSTSMYKLI</sequence>
<dbReference type="AlphaFoldDB" id="A0AA38CCY0"/>
<name>A0AA38CCY0_TAXCH</name>
<evidence type="ECO:0000313" key="2">
    <source>
        <dbReference type="Proteomes" id="UP000824469"/>
    </source>
</evidence>
<dbReference type="Proteomes" id="UP000824469">
    <property type="component" value="Unassembled WGS sequence"/>
</dbReference>
<keyword evidence="2" id="KW-1185">Reference proteome</keyword>
<gene>
    <name evidence="1" type="ORF">KI387_038957</name>
</gene>
<reference evidence="1 2" key="1">
    <citation type="journal article" date="2021" name="Nat. Plants">
        <title>The Taxus genome provides insights into paclitaxel biosynthesis.</title>
        <authorList>
            <person name="Xiong X."/>
            <person name="Gou J."/>
            <person name="Liao Q."/>
            <person name="Li Y."/>
            <person name="Zhou Q."/>
            <person name="Bi G."/>
            <person name="Li C."/>
            <person name="Du R."/>
            <person name="Wang X."/>
            <person name="Sun T."/>
            <person name="Guo L."/>
            <person name="Liang H."/>
            <person name="Lu P."/>
            <person name="Wu Y."/>
            <person name="Zhang Z."/>
            <person name="Ro D.K."/>
            <person name="Shang Y."/>
            <person name="Huang S."/>
            <person name="Yan J."/>
        </authorList>
    </citation>
    <scope>NUCLEOTIDE SEQUENCE [LARGE SCALE GENOMIC DNA]</scope>
    <source>
        <strain evidence="1">Ta-2019</strain>
    </source>
</reference>